<dbReference type="EMBL" id="FMTL01000001">
    <property type="protein sequence ID" value="SCW34071.1"/>
    <property type="molecule type" value="Genomic_DNA"/>
</dbReference>
<sequence length="364" mass="41576">MQDQNKIFEDLFVLELANNHWGSVSRGLKIIQQFSSAVRFSNVRAAIKLQFRDVDAFVHKDFKHRTDIRYVKKTLDTKLSEGEFSSLVKAIKHSGCLPMATPFDERSVELCEKFDFPIIKIASSDINDWPLIERVGHTRRPVIISSGGASDKNLDDVVRFFGNRQIPLAINHCVSLYPSEDHELELNQIDYLRERYPDHVIGFSTHEYHDWSSSMLISYAKGARTWERHIDIDADEIPVAPYCSLPHQATKWFSAYHKAREMCGGAGSQRRVLPSREIQYLDNLVRGVYARRNLPSGYEVSHATFNEDFYLAVPLQKGQLSCREILNGLRVKQAVIADSALMLGNIAGDFLDSDQQRMIETRGL</sequence>
<dbReference type="PANTHER" id="PTHR42966">
    <property type="entry name" value="N-ACETYLNEURAMINATE SYNTHASE"/>
    <property type="match status" value="1"/>
</dbReference>
<dbReference type="InterPro" id="IPR013785">
    <property type="entry name" value="Aldolase_TIM"/>
</dbReference>
<evidence type="ECO:0000313" key="2">
    <source>
        <dbReference type="EMBL" id="SCW34071.1"/>
    </source>
</evidence>
<reference evidence="2 3" key="1">
    <citation type="submission" date="2016-10" db="EMBL/GenBank/DDBJ databases">
        <authorList>
            <person name="Varghese N."/>
            <person name="Submissions S."/>
        </authorList>
    </citation>
    <scope>NUCLEOTIDE SEQUENCE [LARGE SCALE GENOMIC DNA]</scope>
    <source>
        <strain evidence="2 3">DSM 17833</strain>
    </source>
</reference>
<keyword evidence="3" id="KW-1185">Reference proteome</keyword>
<organism evidence="2 3">
    <name type="scientific">Pseudomonas peli</name>
    <dbReference type="NCBI Taxonomy" id="592361"/>
    <lineage>
        <taxon>Bacteria</taxon>
        <taxon>Pseudomonadati</taxon>
        <taxon>Pseudomonadota</taxon>
        <taxon>Gammaproteobacteria</taxon>
        <taxon>Pseudomonadales</taxon>
        <taxon>Pseudomonadaceae</taxon>
        <taxon>Pseudomonas</taxon>
    </lineage>
</organism>
<dbReference type="PANTHER" id="PTHR42966:SF1">
    <property type="entry name" value="SIALIC ACID SYNTHASE"/>
    <property type="match status" value="1"/>
</dbReference>
<evidence type="ECO:0000313" key="3">
    <source>
        <dbReference type="Proteomes" id="UP000242418"/>
    </source>
</evidence>
<dbReference type="Gene3D" id="3.90.1210.10">
    <property type="entry name" value="Antifreeze-like/N-acetylneuraminic acid synthase C-terminal domain"/>
    <property type="match status" value="1"/>
</dbReference>
<dbReference type="Proteomes" id="UP000242418">
    <property type="component" value="Unassembled WGS sequence"/>
</dbReference>
<dbReference type="InterPro" id="IPR051690">
    <property type="entry name" value="PseI-like"/>
</dbReference>
<evidence type="ECO:0000259" key="1">
    <source>
        <dbReference type="Pfam" id="PF03102"/>
    </source>
</evidence>
<dbReference type="SUPFAM" id="SSF51569">
    <property type="entry name" value="Aldolase"/>
    <property type="match status" value="1"/>
</dbReference>
<proteinExistence type="predicted"/>
<dbReference type="Pfam" id="PF03102">
    <property type="entry name" value="NeuB"/>
    <property type="match status" value="1"/>
</dbReference>
<comment type="caution">
    <text evidence="2">The sequence shown here is derived from an EMBL/GenBank/DDBJ whole genome shotgun (WGS) entry which is preliminary data.</text>
</comment>
<dbReference type="AlphaFoldDB" id="A0AB37Z2W5"/>
<dbReference type="InterPro" id="IPR013132">
    <property type="entry name" value="PseI/NeuA/B-like_N"/>
</dbReference>
<feature type="domain" description="PseI/NeuA/B-like" evidence="1">
    <location>
        <begin position="46"/>
        <end position="245"/>
    </location>
</feature>
<dbReference type="RefSeq" id="WP_090248256.1">
    <property type="nucleotide sequence ID" value="NZ_FMTL01000001.1"/>
</dbReference>
<dbReference type="Gene3D" id="3.20.20.70">
    <property type="entry name" value="Aldolase class I"/>
    <property type="match status" value="1"/>
</dbReference>
<name>A0AB37Z2W5_9PSED</name>
<gene>
    <name evidence="2" type="ORF">SAMN05216370_0549</name>
</gene>
<dbReference type="GO" id="GO:0016051">
    <property type="term" value="P:carbohydrate biosynthetic process"/>
    <property type="evidence" value="ECO:0007669"/>
    <property type="project" value="InterPro"/>
</dbReference>
<protein>
    <submittedName>
        <fullName evidence="2">N-acetylneuraminate synthase</fullName>
    </submittedName>
</protein>
<dbReference type="GO" id="GO:0047444">
    <property type="term" value="F:N-acylneuraminate-9-phosphate synthase activity"/>
    <property type="evidence" value="ECO:0007669"/>
    <property type="project" value="TreeGrafter"/>
</dbReference>
<accession>A0AB37Z2W5</accession>